<feature type="compositionally biased region" description="Basic and acidic residues" evidence="1">
    <location>
        <begin position="10"/>
        <end position="34"/>
    </location>
</feature>
<protein>
    <submittedName>
        <fullName evidence="2">Uncharacterized protein</fullName>
    </submittedName>
</protein>
<evidence type="ECO:0000256" key="1">
    <source>
        <dbReference type="SAM" id="MobiDB-lite"/>
    </source>
</evidence>
<dbReference type="GeneID" id="78465832"/>
<evidence type="ECO:0000313" key="2">
    <source>
        <dbReference type="EMBL" id="VTR42927.1"/>
    </source>
</evidence>
<accession>A0A4U9VAT4</accession>
<name>A0A4U9VAT4_9SPHI</name>
<dbReference type="KEGG" id="stha:NCTC11429_02772"/>
<dbReference type="Proteomes" id="UP000308196">
    <property type="component" value="Chromosome"/>
</dbReference>
<sequence length="58" mass="6739">MNIPKNNNRQPEEEKDHAEKEETPVEERERKIDEQLEQSFPASDPPSYSRPGNDSAED</sequence>
<reference evidence="2 3" key="1">
    <citation type="submission" date="2019-05" db="EMBL/GenBank/DDBJ databases">
        <authorList>
            <consortium name="Pathogen Informatics"/>
        </authorList>
    </citation>
    <scope>NUCLEOTIDE SEQUENCE [LARGE SCALE GENOMIC DNA]</scope>
    <source>
        <strain evidence="2 3">NCTC11429</strain>
    </source>
</reference>
<feature type="region of interest" description="Disordered" evidence="1">
    <location>
        <begin position="1"/>
        <end position="58"/>
    </location>
</feature>
<dbReference type="AlphaFoldDB" id="A0A4U9VAT4"/>
<evidence type="ECO:0000313" key="3">
    <source>
        <dbReference type="Proteomes" id="UP000308196"/>
    </source>
</evidence>
<proteinExistence type="predicted"/>
<dbReference type="EMBL" id="LR590484">
    <property type="protein sequence ID" value="VTR42927.1"/>
    <property type="molecule type" value="Genomic_DNA"/>
</dbReference>
<organism evidence="2 3">
    <name type="scientific">Sphingobacterium thalpophilum</name>
    <dbReference type="NCBI Taxonomy" id="259"/>
    <lineage>
        <taxon>Bacteria</taxon>
        <taxon>Pseudomonadati</taxon>
        <taxon>Bacteroidota</taxon>
        <taxon>Sphingobacteriia</taxon>
        <taxon>Sphingobacteriales</taxon>
        <taxon>Sphingobacteriaceae</taxon>
        <taxon>Sphingobacterium</taxon>
    </lineage>
</organism>
<dbReference type="RefSeq" id="WP_162835075.1">
    <property type="nucleotide sequence ID" value="NZ_JBPFQZ010000004.1"/>
</dbReference>
<gene>
    <name evidence="2" type="ORF">NCTC11429_02772</name>
</gene>